<feature type="compositionally biased region" description="Basic residues" evidence="2">
    <location>
        <begin position="1"/>
        <end position="10"/>
    </location>
</feature>
<proteinExistence type="predicted"/>
<keyword evidence="1" id="KW-0175">Coiled coil</keyword>
<protein>
    <submittedName>
        <fullName evidence="3">Minor structural protein</fullName>
    </submittedName>
</protein>
<name>A0A8S5VBN2_9CAUD</name>
<feature type="coiled-coil region" evidence="1">
    <location>
        <begin position="60"/>
        <end position="87"/>
    </location>
</feature>
<evidence type="ECO:0000256" key="2">
    <source>
        <dbReference type="SAM" id="MobiDB-lite"/>
    </source>
</evidence>
<reference evidence="3" key="1">
    <citation type="journal article" date="2021" name="Proc. Natl. Acad. Sci. U.S.A.">
        <title>A Catalog of Tens of Thousands of Viruses from Human Metagenomes Reveals Hidden Associations with Chronic Diseases.</title>
        <authorList>
            <person name="Tisza M.J."/>
            <person name="Buck C.B."/>
        </authorList>
    </citation>
    <scope>NUCLEOTIDE SEQUENCE</scope>
    <source>
        <strain evidence="3">CtmJp3</strain>
    </source>
</reference>
<evidence type="ECO:0000313" key="3">
    <source>
        <dbReference type="EMBL" id="DAG04140.1"/>
    </source>
</evidence>
<dbReference type="EMBL" id="BK016238">
    <property type="protein sequence ID" value="DAG04140.1"/>
    <property type="molecule type" value="Genomic_DNA"/>
</dbReference>
<sequence>MARQQRRGLHQMKGNTMSEGQQQDPNTNDPGAQEPPVDWHDKFLGQKKVNGDLEAKLKAAYEKADRVDDLEKQVADWEKRGKEFDSAQATIAGLQKQVLQANVTAAATGKLINPGDALKLIDFSDLTADDQGGYDQNAISKKIDALVAAHPYLAQGGNKAGLAGIIPPSGARDGDHQAGQLTRDDLKNMTTKQIDEARRKGRLDDLLAGRSK</sequence>
<organism evidence="3">
    <name type="scientific">Siphoviridae sp. ctmJp3</name>
    <dbReference type="NCBI Taxonomy" id="2825650"/>
    <lineage>
        <taxon>Viruses</taxon>
        <taxon>Duplodnaviria</taxon>
        <taxon>Heunggongvirae</taxon>
        <taxon>Uroviricota</taxon>
        <taxon>Caudoviricetes</taxon>
    </lineage>
</organism>
<feature type="region of interest" description="Disordered" evidence="2">
    <location>
        <begin position="1"/>
        <end position="40"/>
    </location>
</feature>
<feature type="compositionally biased region" description="Basic and acidic residues" evidence="2">
    <location>
        <begin position="172"/>
        <end position="212"/>
    </location>
</feature>
<accession>A0A8S5VBN2</accession>
<evidence type="ECO:0000256" key="1">
    <source>
        <dbReference type="SAM" id="Coils"/>
    </source>
</evidence>
<feature type="compositionally biased region" description="Polar residues" evidence="2">
    <location>
        <begin position="13"/>
        <end position="30"/>
    </location>
</feature>
<feature type="region of interest" description="Disordered" evidence="2">
    <location>
        <begin position="167"/>
        <end position="212"/>
    </location>
</feature>